<evidence type="ECO:0000313" key="2">
    <source>
        <dbReference type="EMBL" id="KEZ14298.1"/>
    </source>
</evidence>
<dbReference type="PATRIC" id="fig|13690.10.peg.5073"/>
<evidence type="ECO:0008006" key="4">
    <source>
        <dbReference type="Google" id="ProtNLM"/>
    </source>
</evidence>
<dbReference type="EMBL" id="JGVR01000053">
    <property type="protein sequence ID" value="KEZ14298.1"/>
    <property type="molecule type" value="Genomic_DNA"/>
</dbReference>
<feature type="compositionally biased region" description="Basic and acidic residues" evidence="1">
    <location>
        <begin position="174"/>
        <end position="186"/>
    </location>
</feature>
<dbReference type="RefSeq" id="WP_017501064.1">
    <property type="nucleotide sequence ID" value="NZ_DAIQKB010000047.1"/>
</dbReference>
<proteinExistence type="predicted"/>
<gene>
    <name evidence="2" type="ORF">CP98_04909</name>
</gene>
<comment type="caution">
    <text evidence="2">The sequence shown here is derived from an EMBL/GenBank/DDBJ whole genome shotgun (WGS) entry which is preliminary data.</text>
</comment>
<dbReference type="AlphaFoldDB" id="A0A084E8K6"/>
<name>A0A084E8K6_SPHYA</name>
<dbReference type="eggNOG" id="COG5489">
    <property type="taxonomic scope" value="Bacteria"/>
</dbReference>
<sequence>MNIGSIKQNEAGIFIGRVSTLTVSVTVALREVRSNNPRAPRYEIHALNTVSRAWVQVGALFELTARETGEAFLNGKIDDPSLAQPLYISAFRQEDGSYNIVWQRPQRRRDVTAAMAPKDNEEGLPPLPGMEDAGTAQDAPSGGAPAGDGLGESTAEEFGGAPAGAARGRGRRGAASEEVREPDMAQ</sequence>
<evidence type="ECO:0000313" key="3">
    <source>
        <dbReference type="Proteomes" id="UP000028534"/>
    </source>
</evidence>
<evidence type="ECO:0000256" key="1">
    <source>
        <dbReference type="SAM" id="MobiDB-lite"/>
    </source>
</evidence>
<reference evidence="2 3" key="1">
    <citation type="submission" date="2014-03" db="EMBL/GenBank/DDBJ databases">
        <title>Genome sequence of Sphingobium yanoikuyae B1.</title>
        <authorList>
            <person name="Gan H.M."/>
            <person name="Gan H.Y."/>
            <person name="Savka M.A."/>
        </authorList>
    </citation>
    <scope>NUCLEOTIDE SEQUENCE [LARGE SCALE GENOMIC DNA]</scope>
    <source>
        <strain evidence="2 3">B1</strain>
    </source>
</reference>
<dbReference type="Proteomes" id="UP000028534">
    <property type="component" value="Unassembled WGS sequence"/>
</dbReference>
<accession>A0A084E8K6</accession>
<dbReference type="Pfam" id="PF05284">
    <property type="entry name" value="DUF736"/>
    <property type="match status" value="1"/>
</dbReference>
<feature type="region of interest" description="Disordered" evidence="1">
    <location>
        <begin position="114"/>
        <end position="186"/>
    </location>
</feature>
<protein>
    <recommendedName>
        <fullName evidence="4">DUF736 domain-containing protein</fullName>
    </recommendedName>
</protein>
<organism evidence="2 3">
    <name type="scientific">Sphingobium yanoikuyae</name>
    <name type="common">Sphingomonas yanoikuyae</name>
    <dbReference type="NCBI Taxonomy" id="13690"/>
    <lineage>
        <taxon>Bacteria</taxon>
        <taxon>Pseudomonadati</taxon>
        <taxon>Pseudomonadota</taxon>
        <taxon>Alphaproteobacteria</taxon>
        <taxon>Sphingomonadales</taxon>
        <taxon>Sphingomonadaceae</taxon>
        <taxon>Sphingobium</taxon>
    </lineage>
</organism>
<dbReference type="InterPro" id="IPR007948">
    <property type="entry name" value="DUF736"/>
</dbReference>